<dbReference type="AlphaFoldDB" id="A0A514BQD5"/>
<dbReference type="EMBL" id="CP041242">
    <property type="protein sequence ID" value="QDH69613.1"/>
    <property type="molecule type" value="Genomic_DNA"/>
</dbReference>
<evidence type="ECO:0000313" key="2">
    <source>
        <dbReference type="EMBL" id="QDH69613.1"/>
    </source>
</evidence>
<gene>
    <name evidence="2" type="ORF">FKV23_05550</name>
</gene>
<reference evidence="2 3" key="1">
    <citation type="submission" date="2019-06" db="EMBL/GenBank/DDBJ databases">
        <title>Lysobacter alkalisoli sp. nov. isolated from saline-alkali soil.</title>
        <authorList>
            <person name="Sun J.-Q."/>
            <person name="Xu L."/>
        </authorList>
    </citation>
    <scope>NUCLEOTIDE SEQUENCE [LARGE SCALE GENOMIC DNA]</scope>
    <source>
        <strain evidence="2 3">SJ-36</strain>
    </source>
</reference>
<name>A0A514BQD5_9GAMM</name>
<dbReference type="KEGG" id="lyj:FKV23_05550"/>
<feature type="transmembrane region" description="Helical" evidence="1">
    <location>
        <begin position="27"/>
        <end position="46"/>
    </location>
</feature>
<keyword evidence="1" id="KW-1133">Transmembrane helix</keyword>
<keyword evidence="3" id="KW-1185">Reference proteome</keyword>
<proteinExistence type="predicted"/>
<dbReference type="RefSeq" id="WP_141622954.1">
    <property type="nucleotide sequence ID" value="NZ_CP041242.1"/>
</dbReference>
<organism evidence="2 3">
    <name type="scientific">Marilutibacter alkalisoli</name>
    <dbReference type="NCBI Taxonomy" id="2591633"/>
    <lineage>
        <taxon>Bacteria</taxon>
        <taxon>Pseudomonadati</taxon>
        <taxon>Pseudomonadota</taxon>
        <taxon>Gammaproteobacteria</taxon>
        <taxon>Lysobacterales</taxon>
        <taxon>Lysobacteraceae</taxon>
        <taxon>Marilutibacter</taxon>
    </lineage>
</organism>
<keyword evidence="1" id="KW-0472">Membrane</keyword>
<accession>A0A514BQD5</accession>
<dbReference type="OrthoDB" id="9946836at2"/>
<protein>
    <submittedName>
        <fullName evidence="2">Uncharacterized protein</fullName>
    </submittedName>
</protein>
<evidence type="ECO:0000313" key="3">
    <source>
        <dbReference type="Proteomes" id="UP000317199"/>
    </source>
</evidence>
<dbReference type="Proteomes" id="UP000317199">
    <property type="component" value="Chromosome"/>
</dbReference>
<sequence>MALSTQPVENRWDNLVEKQPRRRCHKALLMFGVFLTSLLQLSTAAVDKPADSGLNNPLIAMRNKGCREDGEEMTAGNP</sequence>
<keyword evidence="1" id="KW-0812">Transmembrane</keyword>
<evidence type="ECO:0000256" key="1">
    <source>
        <dbReference type="SAM" id="Phobius"/>
    </source>
</evidence>